<dbReference type="AlphaFoldDB" id="I4DLM1"/>
<accession>I4DLM1</accession>
<sequence>MYGGVVHAVPTLDRDKGRLMIHFLPTSVSLCICLINPAIYITSYYNITGEILYILIFKI</sequence>
<reference evidence="2" key="1">
    <citation type="journal article" date="2012" name="BMC Biol.">
        <title>Comprehensive microarray-based analysis for stage-specific larval camouflage pattern-associated genes in the swallowtail butterfly, Papilio xuthus.</title>
        <authorList>
            <person name="Futahashi R."/>
            <person name="Shirataki H."/>
            <person name="Narita T."/>
            <person name="Mita K."/>
            <person name="Fujiwara H."/>
        </authorList>
    </citation>
    <scope>NUCLEOTIDE SEQUENCE</scope>
    <source>
        <tissue evidence="2">Epidermis</tissue>
    </source>
</reference>
<feature type="transmembrane region" description="Helical" evidence="1">
    <location>
        <begin position="20"/>
        <end position="41"/>
    </location>
</feature>
<name>I4DLM1_PAPXU</name>
<keyword evidence="1" id="KW-0812">Transmembrane</keyword>
<evidence type="ECO:0000256" key="1">
    <source>
        <dbReference type="SAM" id="Phobius"/>
    </source>
</evidence>
<evidence type="ECO:0000313" key="2">
    <source>
        <dbReference type="EMBL" id="BAM18811.1"/>
    </source>
</evidence>
<keyword evidence="1" id="KW-0472">Membrane</keyword>
<keyword evidence="1" id="KW-1133">Transmembrane helix</keyword>
<organism evidence="2">
    <name type="scientific">Papilio xuthus</name>
    <name type="common">Asian swallowtail butterfly</name>
    <dbReference type="NCBI Taxonomy" id="66420"/>
    <lineage>
        <taxon>Eukaryota</taxon>
        <taxon>Metazoa</taxon>
        <taxon>Ecdysozoa</taxon>
        <taxon>Arthropoda</taxon>
        <taxon>Hexapoda</taxon>
        <taxon>Insecta</taxon>
        <taxon>Pterygota</taxon>
        <taxon>Neoptera</taxon>
        <taxon>Endopterygota</taxon>
        <taxon>Lepidoptera</taxon>
        <taxon>Glossata</taxon>
        <taxon>Ditrysia</taxon>
        <taxon>Papilionoidea</taxon>
        <taxon>Papilionidae</taxon>
        <taxon>Papilioninae</taxon>
        <taxon>Papilio</taxon>
    </lineage>
</organism>
<protein>
    <submittedName>
        <fullName evidence="2">Uncharacterized protein</fullName>
    </submittedName>
</protein>
<dbReference type="EMBL" id="AK402189">
    <property type="protein sequence ID" value="BAM18811.1"/>
    <property type="molecule type" value="mRNA"/>
</dbReference>
<proteinExistence type="evidence at transcript level"/>